<proteinExistence type="predicted"/>
<evidence type="ECO:0000256" key="1">
    <source>
        <dbReference type="SAM" id="MobiDB-lite"/>
    </source>
</evidence>
<accession>A0A9N7YJD8</accession>
<protein>
    <submittedName>
        <fullName evidence="2">Uncharacterized protein</fullName>
    </submittedName>
</protein>
<comment type="caution">
    <text evidence="2">The sequence shown here is derived from an EMBL/GenBank/DDBJ whole genome shotgun (WGS) entry which is preliminary data.</text>
</comment>
<reference evidence="2" key="1">
    <citation type="submission" date="2020-03" db="EMBL/GenBank/DDBJ databases">
        <authorList>
            <person name="Weist P."/>
        </authorList>
    </citation>
    <scope>NUCLEOTIDE SEQUENCE</scope>
</reference>
<feature type="compositionally biased region" description="Basic and acidic residues" evidence="1">
    <location>
        <begin position="51"/>
        <end position="73"/>
    </location>
</feature>
<evidence type="ECO:0000313" key="2">
    <source>
        <dbReference type="EMBL" id="CAB1433635.1"/>
    </source>
</evidence>
<name>A0A9N7YJD8_PLEPL</name>
<dbReference type="AlphaFoldDB" id="A0A9N7YJD8"/>
<sequence length="145" mass="15346">MLETCNLLPGALRFIATSARDPAELLSPSIRPGTGLAEEGEAGSEPPPRLPTREPCEPSTLRETRPDSSTKQDGEDDEAARSHRIPVSPHEVSGEKKNIQCVRSSVCKDPQACAACLPVTAAILPSAATFTPQPEPRLAQAPQGN</sequence>
<evidence type="ECO:0000313" key="3">
    <source>
        <dbReference type="Proteomes" id="UP001153269"/>
    </source>
</evidence>
<feature type="region of interest" description="Disordered" evidence="1">
    <location>
        <begin position="18"/>
        <end position="98"/>
    </location>
</feature>
<keyword evidence="3" id="KW-1185">Reference proteome</keyword>
<dbReference type="EMBL" id="CADEAL010001580">
    <property type="protein sequence ID" value="CAB1433635.1"/>
    <property type="molecule type" value="Genomic_DNA"/>
</dbReference>
<organism evidence="2 3">
    <name type="scientific">Pleuronectes platessa</name>
    <name type="common">European plaice</name>
    <dbReference type="NCBI Taxonomy" id="8262"/>
    <lineage>
        <taxon>Eukaryota</taxon>
        <taxon>Metazoa</taxon>
        <taxon>Chordata</taxon>
        <taxon>Craniata</taxon>
        <taxon>Vertebrata</taxon>
        <taxon>Euteleostomi</taxon>
        <taxon>Actinopterygii</taxon>
        <taxon>Neopterygii</taxon>
        <taxon>Teleostei</taxon>
        <taxon>Neoteleostei</taxon>
        <taxon>Acanthomorphata</taxon>
        <taxon>Carangaria</taxon>
        <taxon>Pleuronectiformes</taxon>
        <taxon>Pleuronectoidei</taxon>
        <taxon>Pleuronectidae</taxon>
        <taxon>Pleuronectes</taxon>
    </lineage>
</organism>
<gene>
    <name evidence="2" type="ORF">PLEPLA_LOCUS21726</name>
</gene>
<dbReference type="Proteomes" id="UP001153269">
    <property type="component" value="Unassembled WGS sequence"/>
</dbReference>